<proteinExistence type="predicted"/>
<dbReference type="Pfam" id="PF13456">
    <property type="entry name" value="RVT_3"/>
    <property type="match status" value="1"/>
</dbReference>
<organism evidence="2 3">
    <name type="scientific">Sphingomonas faeni</name>
    <dbReference type="NCBI Taxonomy" id="185950"/>
    <lineage>
        <taxon>Bacteria</taxon>
        <taxon>Pseudomonadati</taxon>
        <taxon>Pseudomonadota</taxon>
        <taxon>Alphaproteobacteria</taxon>
        <taxon>Sphingomonadales</taxon>
        <taxon>Sphingomonadaceae</taxon>
        <taxon>Sphingomonas</taxon>
    </lineage>
</organism>
<accession>A0A2T5U079</accession>
<evidence type="ECO:0000313" key="3">
    <source>
        <dbReference type="Proteomes" id="UP000244013"/>
    </source>
</evidence>
<dbReference type="SUPFAM" id="SSF53098">
    <property type="entry name" value="Ribonuclease H-like"/>
    <property type="match status" value="1"/>
</dbReference>
<gene>
    <name evidence="2" type="ORF">C8J25_1081</name>
</gene>
<evidence type="ECO:0000259" key="1">
    <source>
        <dbReference type="Pfam" id="PF13456"/>
    </source>
</evidence>
<dbReference type="GO" id="GO:0003676">
    <property type="term" value="F:nucleic acid binding"/>
    <property type="evidence" value="ECO:0007669"/>
    <property type="project" value="InterPro"/>
</dbReference>
<dbReference type="GO" id="GO:0004523">
    <property type="term" value="F:RNA-DNA hybrid ribonuclease activity"/>
    <property type="evidence" value="ECO:0007669"/>
    <property type="project" value="InterPro"/>
</dbReference>
<dbReference type="AlphaFoldDB" id="A0A2T5U079"/>
<dbReference type="OrthoDB" id="7508517at2"/>
<evidence type="ECO:0000313" key="2">
    <source>
        <dbReference type="EMBL" id="PTW44913.1"/>
    </source>
</evidence>
<dbReference type="Gene3D" id="3.30.420.10">
    <property type="entry name" value="Ribonuclease H-like superfamily/Ribonuclease H"/>
    <property type="match status" value="1"/>
</dbReference>
<dbReference type="GeneID" id="91006914"/>
<dbReference type="InterPro" id="IPR002156">
    <property type="entry name" value="RNaseH_domain"/>
</dbReference>
<name>A0A2T5U079_9SPHN</name>
<dbReference type="EMBL" id="QAYE01000008">
    <property type="protein sequence ID" value="PTW44913.1"/>
    <property type="molecule type" value="Genomic_DNA"/>
</dbReference>
<comment type="caution">
    <text evidence="2">The sequence shown here is derived from an EMBL/GenBank/DDBJ whole genome shotgun (WGS) entry which is preliminary data.</text>
</comment>
<reference evidence="2 3" key="1">
    <citation type="submission" date="2018-04" db="EMBL/GenBank/DDBJ databases">
        <title>Genomic Encyclopedia of Type Strains, Phase III (KMG-III): the genomes of soil and plant-associated and newly described type strains.</title>
        <authorList>
            <person name="Whitman W."/>
        </authorList>
    </citation>
    <scope>NUCLEOTIDE SEQUENCE [LARGE SCALE GENOMIC DNA]</scope>
    <source>
        <strain evidence="2 3">MA-olki</strain>
    </source>
</reference>
<sequence length="129" mass="13990">MAYAQSIKLFFDGGCRPNPGPIECAVVRKGVAHYRHDQGNGTNSDAEWLAAIDALEIAARNGDRDITLLGDSTLVVSQASGTARCRSATLDAHRIRFLELAGAFDRLRIRHIGRAQNLAGIALARLHVR</sequence>
<protein>
    <submittedName>
        <fullName evidence="2">Ribonuclease HI</fullName>
    </submittedName>
</protein>
<dbReference type="InterPro" id="IPR012337">
    <property type="entry name" value="RNaseH-like_sf"/>
</dbReference>
<dbReference type="Proteomes" id="UP000244013">
    <property type="component" value="Unassembled WGS sequence"/>
</dbReference>
<dbReference type="InterPro" id="IPR036397">
    <property type="entry name" value="RNaseH_sf"/>
</dbReference>
<dbReference type="RefSeq" id="WP_107955066.1">
    <property type="nucleotide sequence ID" value="NZ_QAYE01000008.1"/>
</dbReference>
<feature type="domain" description="RNase H type-1" evidence="1">
    <location>
        <begin position="37"/>
        <end position="125"/>
    </location>
</feature>